<evidence type="ECO:0008006" key="3">
    <source>
        <dbReference type="Google" id="ProtNLM"/>
    </source>
</evidence>
<evidence type="ECO:0000313" key="2">
    <source>
        <dbReference type="Proteomes" id="UP000037688"/>
    </source>
</evidence>
<dbReference type="Pfam" id="PF13692">
    <property type="entry name" value="Glyco_trans_1_4"/>
    <property type="match status" value="1"/>
</dbReference>
<keyword evidence="2" id="KW-1185">Reference proteome</keyword>
<reference evidence="1 2" key="1">
    <citation type="submission" date="2015-08" db="EMBL/GenBank/DDBJ databases">
        <title>Draft genome sequence of cellulolytic and xylanolytic Paenibacillus sp. A59, isolated from a decaying forest soil from Patagonia, Argentina.</title>
        <authorList>
            <person name="Ghio S."/>
            <person name="Caceres A.M."/>
            <person name="Talia P."/>
            <person name="Grasso D."/>
            <person name="Campos E."/>
        </authorList>
    </citation>
    <scope>NUCLEOTIDE SEQUENCE [LARGE SCALE GENOMIC DNA]</scope>
    <source>
        <strain evidence="1 2">A59</strain>
    </source>
</reference>
<evidence type="ECO:0000313" key="1">
    <source>
        <dbReference type="EMBL" id="KOY12859.1"/>
    </source>
</evidence>
<sequence>MLNWLVHRSRQKNACIESIEMTIIYPPALDWNLLFQRPQQLMTAFSKIPGVRAIFINEETYKKQSRPIEKLNDDLFLVQKGINYDHLVKGKKVLWFSSPGQYNYGDGRNFDFTVFDYLDNSADEFAVWKDYIPKCFERADLIATTAKVMYEAHKNDGKPIFMCPNGADYEHFKKARVSLPIPADFPDVKERQKVVGFHGAMASWVDYSLITDIADKGYHVVLIGNNALYQKNIVHPNITCLPHKDYRVLPAYIAQFDVCIVPFKLTEMIRGCDPIKYYEYLSAGKPVITTRMEEIVNKYSDVTYFMDRHNCGQILQKAISENSEAKIAARAKVARANGWDSRAMEAVKMMNQVMGGNVDETDVQTNFR</sequence>
<proteinExistence type="predicted"/>
<protein>
    <recommendedName>
        <fullName evidence="3">Glycosyl transferase family 1</fullName>
    </recommendedName>
</protein>
<dbReference type="AlphaFoldDB" id="A0A0M9BIV9"/>
<name>A0A0M9BIV9_9BACL</name>
<dbReference type="Proteomes" id="UP000037688">
    <property type="component" value="Unassembled WGS sequence"/>
</dbReference>
<dbReference type="OrthoDB" id="9816564at2"/>
<dbReference type="SUPFAM" id="SSF53756">
    <property type="entry name" value="UDP-Glycosyltransferase/glycogen phosphorylase"/>
    <property type="match status" value="1"/>
</dbReference>
<comment type="caution">
    <text evidence="1">The sequence shown here is derived from an EMBL/GenBank/DDBJ whole genome shotgun (WGS) entry which is preliminary data.</text>
</comment>
<dbReference type="Gene3D" id="3.40.50.2000">
    <property type="entry name" value="Glycogen Phosphorylase B"/>
    <property type="match status" value="1"/>
</dbReference>
<dbReference type="PATRIC" id="fig|1705561.3.peg.6617"/>
<organism evidence="1 2">
    <name type="scientific">Paenibacillus xylanivorans</name>
    <dbReference type="NCBI Taxonomy" id="1705561"/>
    <lineage>
        <taxon>Bacteria</taxon>
        <taxon>Bacillati</taxon>
        <taxon>Bacillota</taxon>
        <taxon>Bacilli</taxon>
        <taxon>Bacillales</taxon>
        <taxon>Paenibacillaceae</taxon>
        <taxon>Paenibacillus</taxon>
    </lineage>
</organism>
<gene>
    <name evidence="1" type="ORF">AMS66_31235</name>
</gene>
<dbReference type="EMBL" id="LITU01000083">
    <property type="protein sequence ID" value="KOY12859.1"/>
    <property type="molecule type" value="Genomic_DNA"/>
</dbReference>
<accession>A0A0M9BIV9</accession>